<evidence type="ECO:0000313" key="1">
    <source>
        <dbReference type="EMBL" id="KAK5909499.1"/>
    </source>
</evidence>
<sequence>MIDMKKNRRHQELIIESSFPALLGPEKASICAGLVDVLLVAMVLLAQAAGRASLLPIALLLIEIRCSSVWNLDWE</sequence>
<proteinExistence type="predicted"/>
<accession>A0AAN8HB64</accession>
<organism evidence="1 2">
    <name type="scientific">Champsocephalus esox</name>
    <name type="common">pike icefish</name>
    <dbReference type="NCBI Taxonomy" id="159716"/>
    <lineage>
        <taxon>Eukaryota</taxon>
        <taxon>Metazoa</taxon>
        <taxon>Chordata</taxon>
        <taxon>Craniata</taxon>
        <taxon>Vertebrata</taxon>
        <taxon>Euteleostomi</taxon>
        <taxon>Actinopterygii</taxon>
        <taxon>Neopterygii</taxon>
        <taxon>Teleostei</taxon>
        <taxon>Neoteleostei</taxon>
        <taxon>Acanthomorphata</taxon>
        <taxon>Eupercaria</taxon>
        <taxon>Perciformes</taxon>
        <taxon>Notothenioidei</taxon>
        <taxon>Channichthyidae</taxon>
        <taxon>Champsocephalus</taxon>
    </lineage>
</organism>
<dbReference type="EMBL" id="JAULUE010002048">
    <property type="protein sequence ID" value="KAK5909499.1"/>
    <property type="molecule type" value="Genomic_DNA"/>
</dbReference>
<protein>
    <submittedName>
        <fullName evidence="1">Uncharacterized protein</fullName>
    </submittedName>
</protein>
<keyword evidence="2" id="KW-1185">Reference proteome</keyword>
<evidence type="ECO:0000313" key="2">
    <source>
        <dbReference type="Proteomes" id="UP001335648"/>
    </source>
</evidence>
<gene>
    <name evidence="1" type="ORF">CesoFtcFv8_003424</name>
</gene>
<dbReference type="AlphaFoldDB" id="A0AAN8HB64"/>
<name>A0AAN8HB64_9TELE</name>
<reference evidence="1 2" key="1">
    <citation type="journal article" date="2023" name="Mol. Biol. Evol.">
        <title>Genomics of Secondarily Temperate Adaptation in the Only Non-Antarctic Icefish.</title>
        <authorList>
            <person name="Rivera-Colon A.G."/>
            <person name="Rayamajhi N."/>
            <person name="Minhas B.F."/>
            <person name="Madrigal G."/>
            <person name="Bilyk K.T."/>
            <person name="Yoon V."/>
            <person name="Hune M."/>
            <person name="Gregory S."/>
            <person name="Cheng C.H.C."/>
            <person name="Catchen J.M."/>
        </authorList>
    </citation>
    <scope>NUCLEOTIDE SEQUENCE [LARGE SCALE GENOMIC DNA]</scope>
    <source>
        <strain evidence="1">JC2023a</strain>
    </source>
</reference>
<comment type="caution">
    <text evidence="1">The sequence shown here is derived from an EMBL/GenBank/DDBJ whole genome shotgun (WGS) entry which is preliminary data.</text>
</comment>
<dbReference type="Proteomes" id="UP001335648">
    <property type="component" value="Unassembled WGS sequence"/>
</dbReference>